<keyword evidence="2" id="KW-1185">Reference proteome</keyword>
<evidence type="ECO:0000313" key="2">
    <source>
        <dbReference type="Proteomes" id="UP000076858"/>
    </source>
</evidence>
<protein>
    <submittedName>
        <fullName evidence="1">Uncharacterized protein</fullName>
    </submittedName>
</protein>
<feature type="non-terminal residue" evidence="1">
    <location>
        <position position="159"/>
    </location>
</feature>
<gene>
    <name evidence="1" type="ORF">APZ42_000594</name>
</gene>
<feature type="non-terminal residue" evidence="1">
    <location>
        <position position="1"/>
    </location>
</feature>
<sequence>TFDPAHRNMAGESDHYEEIQESIDRPQISPGYFNEEGDRLSTTFKTIMMPTPCFHIKSSPHAYPLPRPNYLWKAFGIQSMVILNVPTIGQNNLQFNMVGPHMETLLQATETGQRIVRDISVLCSRIPRPDPLPKNLSDLLIKQDNLHEKKKAIALGEKP</sequence>
<proteinExistence type="predicted"/>
<organism evidence="1 2">
    <name type="scientific">Daphnia magna</name>
    <dbReference type="NCBI Taxonomy" id="35525"/>
    <lineage>
        <taxon>Eukaryota</taxon>
        <taxon>Metazoa</taxon>
        <taxon>Ecdysozoa</taxon>
        <taxon>Arthropoda</taxon>
        <taxon>Crustacea</taxon>
        <taxon>Branchiopoda</taxon>
        <taxon>Diplostraca</taxon>
        <taxon>Cladocera</taxon>
        <taxon>Anomopoda</taxon>
        <taxon>Daphniidae</taxon>
        <taxon>Daphnia</taxon>
    </lineage>
</organism>
<accession>A0A164JIL7</accession>
<reference evidence="1 2" key="1">
    <citation type="submission" date="2016-03" db="EMBL/GenBank/DDBJ databases">
        <title>EvidentialGene: Evidence-directed Construction of Genes on Genomes.</title>
        <authorList>
            <person name="Gilbert D.G."/>
            <person name="Choi J.-H."/>
            <person name="Mockaitis K."/>
            <person name="Colbourne J."/>
            <person name="Pfrender M."/>
        </authorList>
    </citation>
    <scope>NUCLEOTIDE SEQUENCE [LARGE SCALE GENOMIC DNA]</scope>
    <source>
        <strain evidence="1 2">Xinb3</strain>
        <tissue evidence="1">Complete organism</tissue>
    </source>
</reference>
<dbReference type="AlphaFoldDB" id="A0A164JIL7"/>
<dbReference type="EMBL" id="LRGB01004514">
    <property type="protein sequence ID" value="KZS02385.1"/>
    <property type="molecule type" value="Genomic_DNA"/>
</dbReference>
<name>A0A164JIL7_9CRUS</name>
<evidence type="ECO:0000313" key="1">
    <source>
        <dbReference type="EMBL" id="KZS02385.1"/>
    </source>
</evidence>
<dbReference type="Proteomes" id="UP000076858">
    <property type="component" value="Unassembled WGS sequence"/>
</dbReference>
<comment type="caution">
    <text evidence="1">The sequence shown here is derived from an EMBL/GenBank/DDBJ whole genome shotgun (WGS) entry which is preliminary data.</text>
</comment>